<dbReference type="Proteomes" id="UP000399805">
    <property type="component" value="Unassembled WGS sequence"/>
</dbReference>
<organism evidence="1 2">
    <name type="scientific">Amycolatopsis camponoti</name>
    <dbReference type="NCBI Taxonomy" id="2606593"/>
    <lineage>
        <taxon>Bacteria</taxon>
        <taxon>Bacillati</taxon>
        <taxon>Actinomycetota</taxon>
        <taxon>Actinomycetes</taxon>
        <taxon>Pseudonocardiales</taxon>
        <taxon>Pseudonocardiaceae</taxon>
        <taxon>Amycolatopsis</taxon>
    </lineage>
</organism>
<dbReference type="AlphaFoldDB" id="A0A6I8LX34"/>
<sequence>MDPQYLSRQGRRRGAGVQEFGPAAVLAEIRTMLAEMAAEELSDAEAAHARRYLADEPQPRTFISERRPDRAKMPTALMQVFGEKDVPSI</sequence>
<name>A0A6I8LX34_9PSEU</name>
<keyword evidence="2" id="KW-1185">Reference proteome</keyword>
<reference evidence="1 2" key="1">
    <citation type="submission" date="2019-09" db="EMBL/GenBank/DDBJ databases">
        <authorList>
            <person name="Leyn A S."/>
        </authorList>
    </citation>
    <scope>NUCLEOTIDE SEQUENCE [LARGE SCALE GENOMIC DNA]</scope>
    <source>
        <strain evidence="1">AA231_1</strain>
    </source>
</reference>
<dbReference type="RefSeq" id="WP_155547691.1">
    <property type="nucleotide sequence ID" value="NZ_CABVGP010000003.1"/>
</dbReference>
<proteinExistence type="predicted"/>
<accession>A0A6I8LX34</accession>
<dbReference type="EMBL" id="CABVGP010000003">
    <property type="protein sequence ID" value="VVJ22738.1"/>
    <property type="molecule type" value="Genomic_DNA"/>
</dbReference>
<protein>
    <submittedName>
        <fullName evidence="1">Uncharacterized protein</fullName>
    </submittedName>
</protein>
<gene>
    <name evidence="1" type="ORF">AA23TX_07655</name>
</gene>
<evidence type="ECO:0000313" key="2">
    <source>
        <dbReference type="Proteomes" id="UP000399805"/>
    </source>
</evidence>
<evidence type="ECO:0000313" key="1">
    <source>
        <dbReference type="EMBL" id="VVJ22738.1"/>
    </source>
</evidence>